<dbReference type="AlphaFoldDB" id="A0A0F8YNT7"/>
<gene>
    <name evidence="1" type="ORF">LCGC14_3070600</name>
</gene>
<comment type="caution">
    <text evidence="1">The sequence shown here is derived from an EMBL/GenBank/DDBJ whole genome shotgun (WGS) entry which is preliminary data.</text>
</comment>
<evidence type="ECO:0000313" key="1">
    <source>
        <dbReference type="EMBL" id="KKK55834.1"/>
    </source>
</evidence>
<organism evidence="1">
    <name type="scientific">marine sediment metagenome</name>
    <dbReference type="NCBI Taxonomy" id="412755"/>
    <lineage>
        <taxon>unclassified sequences</taxon>
        <taxon>metagenomes</taxon>
        <taxon>ecological metagenomes</taxon>
    </lineage>
</organism>
<proteinExistence type="predicted"/>
<accession>A0A0F8YNT7</accession>
<sequence>MDWKIKDEEIEPIELIMCPYCGARLNRVGKGLLPTSCHECVHDRFTPKVMKIMEVIEESKTER</sequence>
<name>A0A0F8YNT7_9ZZZZ</name>
<reference evidence="1" key="1">
    <citation type="journal article" date="2015" name="Nature">
        <title>Complex archaea that bridge the gap between prokaryotes and eukaryotes.</title>
        <authorList>
            <person name="Spang A."/>
            <person name="Saw J.H."/>
            <person name="Jorgensen S.L."/>
            <person name="Zaremba-Niedzwiedzka K."/>
            <person name="Martijn J."/>
            <person name="Lind A.E."/>
            <person name="van Eijk R."/>
            <person name="Schleper C."/>
            <person name="Guy L."/>
            <person name="Ettema T.J."/>
        </authorList>
    </citation>
    <scope>NUCLEOTIDE SEQUENCE</scope>
</reference>
<dbReference type="EMBL" id="LAZR01065300">
    <property type="protein sequence ID" value="KKK55834.1"/>
    <property type="molecule type" value="Genomic_DNA"/>
</dbReference>
<protein>
    <submittedName>
        <fullName evidence="1">Uncharacterized protein</fullName>
    </submittedName>
</protein>